<protein>
    <submittedName>
        <fullName evidence="9">Alkylation response protein AidB-like acyl-CoA dehydrogenase</fullName>
    </submittedName>
</protein>
<feature type="compositionally biased region" description="Low complexity" evidence="6">
    <location>
        <begin position="1"/>
        <end position="23"/>
    </location>
</feature>
<accession>A0ABS5ANC5</accession>
<dbReference type="Pfam" id="PF00441">
    <property type="entry name" value="Acyl-CoA_dh_1"/>
    <property type="match status" value="1"/>
</dbReference>
<dbReference type="InterPro" id="IPR013786">
    <property type="entry name" value="AcylCoA_DH/ox_N"/>
</dbReference>
<dbReference type="EMBL" id="JAGIOO010000001">
    <property type="protein sequence ID" value="MBP2478078.1"/>
    <property type="molecule type" value="Genomic_DNA"/>
</dbReference>
<sequence length="350" mass="36664">MPVQATSTHTTSTHATSTQAEATPSVATPPGAAHETDSTWRHLADTGLLTLATPERLGGAGLGVLEIAVLLTELGRSANATPALVYRTLSHLALGVLPLARLGTVEQQDRWLKSTPDSEQLTAALFQPRSHPSTRLYRNRLIGTKTLVPQADSARLLLVTADLDDGGEGVLLVDPASPGLEVVPSHTSSGVAECTVRFDGAEHLGLLGEDRTGQAAAELRRCAVAGVCALGDGLLAGALELTVAHAGSRHQFGKPLAAFQAVAMQLADVRIASRTLGLITRSACWRLGEGLPAQEELGHAAFWLGEHLPAALATCHHLHGGLGLDITYPLHRYSALGRDLVRLLGAVHAH</sequence>
<dbReference type="InterPro" id="IPR009100">
    <property type="entry name" value="AcylCoA_DH/oxidase_NM_dom_sf"/>
</dbReference>
<evidence type="ECO:0000259" key="7">
    <source>
        <dbReference type="Pfam" id="PF00441"/>
    </source>
</evidence>
<comment type="similarity">
    <text evidence="2">Belongs to the acyl-CoA dehydrogenase family.</text>
</comment>
<organism evidence="9 10">
    <name type="scientific">Crossiella equi</name>
    <dbReference type="NCBI Taxonomy" id="130796"/>
    <lineage>
        <taxon>Bacteria</taxon>
        <taxon>Bacillati</taxon>
        <taxon>Actinomycetota</taxon>
        <taxon>Actinomycetes</taxon>
        <taxon>Pseudonocardiales</taxon>
        <taxon>Pseudonocardiaceae</taxon>
        <taxon>Crossiella</taxon>
    </lineage>
</organism>
<evidence type="ECO:0000256" key="5">
    <source>
        <dbReference type="ARBA" id="ARBA00023002"/>
    </source>
</evidence>
<keyword evidence="4" id="KW-0274">FAD</keyword>
<evidence type="ECO:0000259" key="8">
    <source>
        <dbReference type="Pfam" id="PF02771"/>
    </source>
</evidence>
<feature type="domain" description="Acyl-CoA dehydrogenase/oxidase C-terminal" evidence="7">
    <location>
        <begin position="227"/>
        <end position="333"/>
    </location>
</feature>
<feature type="domain" description="Acyl-CoA dehydrogenase/oxidase N-terminal" evidence="8">
    <location>
        <begin position="22"/>
        <end position="114"/>
    </location>
</feature>
<reference evidence="9 10" key="1">
    <citation type="submission" date="2021-03" db="EMBL/GenBank/DDBJ databases">
        <title>Sequencing the genomes of 1000 actinobacteria strains.</title>
        <authorList>
            <person name="Klenk H.-P."/>
        </authorList>
    </citation>
    <scope>NUCLEOTIDE SEQUENCE [LARGE SCALE GENOMIC DNA]</scope>
    <source>
        <strain evidence="9 10">DSM 44580</strain>
    </source>
</reference>
<dbReference type="InterPro" id="IPR036250">
    <property type="entry name" value="AcylCo_DH-like_C"/>
</dbReference>
<gene>
    <name evidence="9" type="ORF">JOF53_006950</name>
</gene>
<dbReference type="Gene3D" id="2.40.110.10">
    <property type="entry name" value="Butyryl-CoA Dehydrogenase, subunit A, domain 2"/>
    <property type="match status" value="1"/>
</dbReference>
<keyword evidence="10" id="KW-1185">Reference proteome</keyword>
<evidence type="ECO:0000256" key="4">
    <source>
        <dbReference type="ARBA" id="ARBA00022827"/>
    </source>
</evidence>
<keyword evidence="3" id="KW-0285">Flavoprotein</keyword>
<evidence type="ECO:0000256" key="3">
    <source>
        <dbReference type="ARBA" id="ARBA00022630"/>
    </source>
</evidence>
<dbReference type="SUPFAM" id="SSF56645">
    <property type="entry name" value="Acyl-CoA dehydrogenase NM domain-like"/>
    <property type="match status" value="1"/>
</dbReference>
<dbReference type="InterPro" id="IPR037069">
    <property type="entry name" value="AcylCoA_DH/ox_N_sf"/>
</dbReference>
<dbReference type="InterPro" id="IPR009075">
    <property type="entry name" value="AcylCo_DH/oxidase_C"/>
</dbReference>
<evidence type="ECO:0000313" key="10">
    <source>
        <dbReference type="Proteomes" id="UP001519363"/>
    </source>
</evidence>
<feature type="region of interest" description="Disordered" evidence="6">
    <location>
        <begin position="1"/>
        <end position="38"/>
    </location>
</feature>
<dbReference type="Gene3D" id="1.20.140.10">
    <property type="entry name" value="Butyryl-CoA Dehydrogenase, subunit A, domain 3"/>
    <property type="match status" value="1"/>
</dbReference>
<dbReference type="Gene3D" id="1.10.540.10">
    <property type="entry name" value="Acyl-CoA dehydrogenase/oxidase, N-terminal domain"/>
    <property type="match status" value="1"/>
</dbReference>
<comment type="caution">
    <text evidence="9">The sequence shown here is derived from an EMBL/GenBank/DDBJ whole genome shotgun (WGS) entry which is preliminary data.</text>
</comment>
<evidence type="ECO:0000313" key="9">
    <source>
        <dbReference type="EMBL" id="MBP2478078.1"/>
    </source>
</evidence>
<dbReference type="PANTHER" id="PTHR43884">
    <property type="entry name" value="ACYL-COA DEHYDROGENASE"/>
    <property type="match status" value="1"/>
</dbReference>
<dbReference type="RefSeq" id="WP_086787277.1">
    <property type="nucleotide sequence ID" value="NZ_JAGIOO010000001.1"/>
</dbReference>
<dbReference type="SUPFAM" id="SSF47203">
    <property type="entry name" value="Acyl-CoA dehydrogenase C-terminal domain-like"/>
    <property type="match status" value="1"/>
</dbReference>
<evidence type="ECO:0000256" key="6">
    <source>
        <dbReference type="SAM" id="MobiDB-lite"/>
    </source>
</evidence>
<dbReference type="PANTHER" id="PTHR43884:SF20">
    <property type="entry name" value="ACYL-COA DEHYDROGENASE FADE28"/>
    <property type="match status" value="1"/>
</dbReference>
<keyword evidence="5" id="KW-0560">Oxidoreductase</keyword>
<evidence type="ECO:0000256" key="1">
    <source>
        <dbReference type="ARBA" id="ARBA00001974"/>
    </source>
</evidence>
<name>A0ABS5ANC5_9PSEU</name>
<evidence type="ECO:0000256" key="2">
    <source>
        <dbReference type="ARBA" id="ARBA00009347"/>
    </source>
</evidence>
<dbReference type="Pfam" id="PF02771">
    <property type="entry name" value="Acyl-CoA_dh_N"/>
    <property type="match status" value="1"/>
</dbReference>
<proteinExistence type="inferred from homology"/>
<dbReference type="Proteomes" id="UP001519363">
    <property type="component" value="Unassembled WGS sequence"/>
</dbReference>
<comment type="cofactor">
    <cofactor evidence="1">
        <name>FAD</name>
        <dbReference type="ChEBI" id="CHEBI:57692"/>
    </cofactor>
</comment>
<dbReference type="InterPro" id="IPR046373">
    <property type="entry name" value="Acyl-CoA_Oxase/DH_mid-dom_sf"/>
</dbReference>